<evidence type="ECO:0000259" key="4">
    <source>
        <dbReference type="Pfam" id="PF20169"/>
    </source>
</evidence>
<keyword evidence="1" id="KW-0560">Oxidoreductase</keyword>
<dbReference type="EMBL" id="CABFVA020000021">
    <property type="protein sequence ID" value="VVM05362.1"/>
    <property type="molecule type" value="Genomic_DNA"/>
</dbReference>
<evidence type="ECO:0008006" key="7">
    <source>
        <dbReference type="Google" id="ProtNLM"/>
    </source>
</evidence>
<dbReference type="InterPro" id="IPR002880">
    <property type="entry name" value="Pyrv_Fd/Flavodoxin_OxRdtase_N"/>
</dbReference>
<dbReference type="InterPro" id="IPR029061">
    <property type="entry name" value="THDP-binding"/>
</dbReference>
<dbReference type="GO" id="GO:0016903">
    <property type="term" value="F:oxidoreductase activity, acting on the aldehyde or oxo group of donors"/>
    <property type="evidence" value="ECO:0007669"/>
    <property type="project" value="InterPro"/>
</dbReference>
<dbReference type="GO" id="GO:0030976">
    <property type="term" value="F:thiamine pyrophosphate binding"/>
    <property type="evidence" value="ECO:0007669"/>
    <property type="project" value="InterPro"/>
</dbReference>
<accession>A0A5E6M7M3</accession>
<dbReference type="InterPro" id="IPR019752">
    <property type="entry name" value="Pyrv/ketoisovalerate_OxRed_cat"/>
</dbReference>
<evidence type="ECO:0000313" key="5">
    <source>
        <dbReference type="EMBL" id="VVM05362.1"/>
    </source>
</evidence>
<dbReference type="Gene3D" id="3.40.920.10">
    <property type="entry name" value="Pyruvate-ferredoxin oxidoreductase, PFOR, domain III"/>
    <property type="match status" value="1"/>
</dbReference>
<dbReference type="CDD" id="cd07034">
    <property type="entry name" value="TPP_PYR_PFOR_IOR-alpha_like"/>
    <property type="match status" value="1"/>
</dbReference>
<dbReference type="Pfam" id="PF01558">
    <property type="entry name" value="POR"/>
    <property type="match status" value="1"/>
</dbReference>
<keyword evidence="6" id="KW-1185">Reference proteome</keyword>
<dbReference type="AlphaFoldDB" id="A0A5E6M7M3"/>
<dbReference type="InterPro" id="IPR046667">
    <property type="entry name" value="DUF6537"/>
</dbReference>
<dbReference type="Proteomes" id="UP000334923">
    <property type="component" value="Unassembled WGS sequence"/>
</dbReference>
<dbReference type="Pfam" id="PF02775">
    <property type="entry name" value="TPP_enzyme_C"/>
    <property type="match status" value="1"/>
</dbReference>
<dbReference type="PANTHER" id="PTHR43854:SF1">
    <property type="entry name" value="INDOLEPYRUVATE OXIDOREDUCTASE SUBUNIT IORB"/>
    <property type="match status" value="1"/>
</dbReference>
<dbReference type="Gene3D" id="3.40.50.970">
    <property type="match status" value="2"/>
</dbReference>
<organism evidence="5 6">
    <name type="scientific">Methylacidimicrobium tartarophylax</name>
    <dbReference type="NCBI Taxonomy" id="1041768"/>
    <lineage>
        <taxon>Bacteria</taxon>
        <taxon>Pseudomonadati</taxon>
        <taxon>Verrucomicrobiota</taxon>
        <taxon>Methylacidimicrobium</taxon>
    </lineage>
</organism>
<evidence type="ECO:0000259" key="3">
    <source>
        <dbReference type="Pfam" id="PF02775"/>
    </source>
</evidence>
<dbReference type="InterPro" id="IPR002869">
    <property type="entry name" value="Pyrv_flavodox_OxRed_cen"/>
</dbReference>
<gene>
    <name evidence="5" type="ORF">MAMT_00614</name>
</gene>
<dbReference type="InterPro" id="IPR011766">
    <property type="entry name" value="TPP_enzyme_TPP-bd"/>
</dbReference>
<name>A0A5E6M7M3_9BACT</name>
<evidence type="ECO:0000256" key="1">
    <source>
        <dbReference type="ARBA" id="ARBA00023002"/>
    </source>
</evidence>
<reference evidence="5 6" key="1">
    <citation type="submission" date="2019-09" db="EMBL/GenBank/DDBJ databases">
        <authorList>
            <person name="Cremers G."/>
        </authorList>
    </citation>
    <scope>NUCLEOTIDE SEQUENCE [LARGE SCALE GENOMIC DNA]</scope>
    <source>
        <strain evidence="5">4A</strain>
    </source>
</reference>
<dbReference type="SUPFAM" id="SSF53323">
    <property type="entry name" value="Pyruvate-ferredoxin oxidoreductase, PFOR, domain III"/>
    <property type="match status" value="1"/>
</dbReference>
<dbReference type="Pfam" id="PF20169">
    <property type="entry name" value="DUF6537"/>
    <property type="match status" value="1"/>
</dbReference>
<dbReference type="OrthoDB" id="9804603at2"/>
<dbReference type="RefSeq" id="WP_142659516.1">
    <property type="nucleotide sequence ID" value="NZ_CABFVA020000021.1"/>
</dbReference>
<protein>
    <recommendedName>
        <fullName evidence="7">Indolepyruvate ferredoxin oxidoreductase</fullName>
    </recommendedName>
</protein>
<sequence>MATKSAISAADPRFLQEEGFEVFTGNEAMVKGLLETEGGTHLWTGYPGSPVSGIFDTVEAISGLFQTHGMQATLANNEALAAAMLNGSQMLGLRAVAVMKSVGFHVASDALALGNLSGAHPEGGCLVIVGDDPWNDSTQVPADSRFLSQHLHMPVLEPATLQELKDWIDVGFQLSRRANLYVTYLVTTNQADGGGSVQVRRNHFPRINSLNPATLDTATVDYEARVLLPPRTGRREEDLSPRYRRLWAAAEELGIDRILPAARSRSRQRFGLVSSGMAAWYLEQALQELGLLGEIPVLKLGLTYPINPQILLRFAKEAEELVVVEERRPFLEQAVGHTLQEAGVLQKVWGKTFPEKLPGIPSQGGLHPSLLAERLGPLFALAATPARQKRIESCLESLKSVSGPSWQLPARTPTFCPGCPHRDSASVLLEIQRDFRNPDYMRRRHRREPVDLVFHGDTGCYTMLMFEPTKPLMHNYSGMGLGGGTGLGIDPFIRNKQVVFMGDSTFFHSGQIAISNSIKNRQDLAYIILDNRTTGMTGHQTTPGLEKDLLGNSTFTQNIEKVVEAITAEGHCEVIRINPGLRDQYRAVLEETVLGDGVKVVIADKECGILTHRRETRQDREEIRKKGFLPQKRYIQITPEVCEYCLACTTSTGCPGLTFTETDFGRKVQTDLSWCVADGACAKLYACPAFEEVTVVRGGRPGSVLDSLAFDALPSPRPRPFSGTHRLFLTGVGGMGIASTAAVLVRAGHREGYQVLFCDRNGLAIRNGAVYSHIVYRNDEAPPTTAIPLYGSADLILGLDALETARALDGSGRLRVGSRDRTGVILNSSKTPTILSLLGREDFCVRELEERIRQATDARRFFGCEVSALAERHFGTKLYANTVLVGIAFQRGELPLSQESLEWAIQQTMGGSAATNWKAFLFGRYLAEHPEEFFQPLEPATPQGEIAKSLAALEEDGRRGKERGQRLWQCITQGIAGIPLEESDLHDFILRIRDLFHYENAAYAEKYAALIRAVAAKDSVQFGMAATKAAIWGAHRVMAIKDEVEVARLLTSKEKEERDREHYQVDPARGDRILYRHLTRPEFILGPLRLRFRMESRDWMLRLMRRAKFLRRILVGWHQKERDFRDWYCDLLGRFAFSSPADYQRWLTILRLPETVRGYREIRYSKMEEALAQTEKLLAESEDSGESIAR</sequence>
<evidence type="ECO:0000313" key="6">
    <source>
        <dbReference type="Proteomes" id="UP000334923"/>
    </source>
</evidence>
<feature type="domain" description="Thiamine pyrophosphate enzyme TPP-binding" evidence="3">
    <location>
        <begin position="457"/>
        <end position="601"/>
    </location>
</feature>
<dbReference type="InterPro" id="IPR052198">
    <property type="entry name" value="IorB_Oxidoreductase"/>
</dbReference>
<dbReference type="GO" id="GO:0044281">
    <property type="term" value="P:small molecule metabolic process"/>
    <property type="evidence" value="ECO:0007669"/>
    <property type="project" value="UniProtKB-ARBA"/>
</dbReference>
<feature type="domain" description="Pyruvate/ketoisovalerate oxidoreductase catalytic" evidence="2">
    <location>
        <begin position="733"/>
        <end position="921"/>
    </location>
</feature>
<proteinExistence type="predicted"/>
<dbReference type="SUPFAM" id="SSF52518">
    <property type="entry name" value="Thiamin diphosphate-binding fold (THDP-binding)"/>
    <property type="match status" value="2"/>
</dbReference>
<evidence type="ECO:0000259" key="2">
    <source>
        <dbReference type="Pfam" id="PF01558"/>
    </source>
</evidence>
<dbReference type="PANTHER" id="PTHR43854">
    <property type="entry name" value="INDOLEPYRUVATE OXIDOREDUCTASE SUBUNIT IORB"/>
    <property type="match status" value="1"/>
</dbReference>
<feature type="domain" description="DUF6537" evidence="4">
    <location>
        <begin position="991"/>
        <end position="1173"/>
    </location>
</feature>